<dbReference type="EMBL" id="BMMS01000028">
    <property type="protein sequence ID" value="GGO96223.1"/>
    <property type="molecule type" value="Genomic_DNA"/>
</dbReference>
<keyword evidence="4" id="KW-1185">Reference proteome</keyword>
<organism evidence="3 4">
    <name type="scientific">Wenjunlia tyrosinilytica</name>
    <dbReference type="NCBI Taxonomy" id="1544741"/>
    <lineage>
        <taxon>Bacteria</taxon>
        <taxon>Bacillati</taxon>
        <taxon>Actinomycetota</taxon>
        <taxon>Actinomycetes</taxon>
        <taxon>Kitasatosporales</taxon>
        <taxon>Streptomycetaceae</taxon>
        <taxon>Wenjunlia</taxon>
    </lineage>
</organism>
<evidence type="ECO:0000313" key="3">
    <source>
        <dbReference type="EMBL" id="GGO96223.1"/>
    </source>
</evidence>
<feature type="transmembrane region" description="Helical" evidence="2">
    <location>
        <begin position="519"/>
        <end position="541"/>
    </location>
</feature>
<evidence type="ECO:0000313" key="4">
    <source>
        <dbReference type="Proteomes" id="UP000641932"/>
    </source>
</evidence>
<feature type="transmembrane region" description="Helical" evidence="2">
    <location>
        <begin position="260"/>
        <end position="279"/>
    </location>
</feature>
<feature type="transmembrane region" description="Helical" evidence="2">
    <location>
        <begin position="291"/>
        <end position="312"/>
    </location>
</feature>
<evidence type="ECO:0008006" key="5">
    <source>
        <dbReference type="Google" id="ProtNLM"/>
    </source>
</evidence>
<keyword evidence="2" id="KW-0812">Transmembrane</keyword>
<feature type="region of interest" description="Disordered" evidence="1">
    <location>
        <begin position="1"/>
        <end position="32"/>
    </location>
</feature>
<feature type="transmembrane region" description="Helical" evidence="2">
    <location>
        <begin position="333"/>
        <end position="351"/>
    </location>
</feature>
<dbReference type="SUPFAM" id="SSF53474">
    <property type="entry name" value="alpha/beta-Hydrolases"/>
    <property type="match status" value="1"/>
</dbReference>
<feature type="region of interest" description="Disordered" evidence="1">
    <location>
        <begin position="183"/>
        <end position="237"/>
    </location>
</feature>
<comment type="caution">
    <text evidence="3">The sequence shown here is derived from an EMBL/GenBank/DDBJ whole genome shotgun (WGS) entry which is preliminary data.</text>
</comment>
<feature type="compositionally biased region" description="Basic and acidic residues" evidence="1">
    <location>
        <begin position="187"/>
        <end position="201"/>
    </location>
</feature>
<feature type="transmembrane region" description="Helical" evidence="2">
    <location>
        <begin position="400"/>
        <end position="421"/>
    </location>
</feature>
<reference evidence="3" key="2">
    <citation type="submission" date="2020-09" db="EMBL/GenBank/DDBJ databases">
        <authorList>
            <person name="Sun Q."/>
            <person name="Zhou Y."/>
        </authorList>
    </citation>
    <scope>NUCLEOTIDE SEQUENCE</scope>
    <source>
        <strain evidence="3">CGMCC 4.7201</strain>
    </source>
</reference>
<feature type="compositionally biased region" description="Low complexity" evidence="1">
    <location>
        <begin position="207"/>
        <end position="220"/>
    </location>
</feature>
<accession>A0A918E106</accession>
<gene>
    <name evidence="3" type="ORF">GCM10012280_55230</name>
</gene>
<feature type="compositionally biased region" description="Basic and acidic residues" evidence="1">
    <location>
        <begin position="20"/>
        <end position="32"/>
    </location>
</feature>
<dbReference type="Proteomes" id="UP000641932">
    <property type="component" value="Unassembled WGS sequence"/>
</dbReference>
<sequence>MLGDPRTVRVGGDGTAGLHRRTDDHDAEARPDDYRGTAVPEAYCWSNLTSGNSSRAMWLLLLPFMVVNLAHWMRPPSGRRRERLDRSYDLLVRLAALSLTVLLVAAACEVSIDLVAWQCAGTPGCADHKAWLGFLAADRGGWWSPPGRRMALASVVPIAITLLLWWLSHRTWSAYESQKPVLPGAVGERRPDGRSSDDRRSGGGRSDGSARGGPATSGPAPDRPAPGGPAPDGPRCGPGVPALALPGFWYGRRLVARLRASHTAAGFLTVAAALLLPAIRRDHASGHGLLVGLGWALAAVLILLSGAVLLVLDRSGRSEESADEVVDRYAVRALPGFALGGAVLAALYAGWDRGRWRSGGWAPGADVFTGIAVVQGVLVVLLAFVAWWMHDSRTCGRTVLHGLGGPAVAMIACALGALMSAGTAQRVADWLDRGATPGQEHGLITGPPVILIWQASVIPPVLAVLLVLLAVVAVQYWRARAREIDRVRRSHPGEPEQPARTRQIARADVRAGLTDKAPALVATGALATFALGAVAVFGSMATHEIPGDAARGTAVIVAGLAQTSQALGSWLIGAAVLLLVTLGRRAYRDAGARRTVGILWDVGTFWPRAAHPFAPPCYAERAVPDLTWRMVTWTREHGRRLVLSGHSQGTVLAAAAAWQLDTRTRDRVALLTYGSPLERLYGRYFPAYLGPTELDELSGELHAWKNLWRRTDPIGGPVKVAPSGSGPPVDTGPLPDPASYGRTEEFPLPCPILGHHDYRDDPAFAVARSALLEQLMLEGADRGASSTTDPAPPDGTGPGVPTQKAERT</sequence>
<dbReference type="AlphaFoldDB" id="A0A918E106"/>
<name>A0A918E106_9ACTN</name>
<feature type="transmembrane region" description="Helical" evidence="2">
    <location>
        <begin position="94"/>
        <end position="112"/>
    </location>
</feature>
<feature type="transmembrane region" description="Helical" evidence="2">
    <location>
        <begin position="553"/>
        <end position="580"/>
    </location>
</feature>
<feature type="region of interest" description="Disordered" evidence="1">
    <location>
        <begin position="778"/>
        <end position="808"/>
    </location>
</feature>
<keyword evidence="2" id="KW-0472">Membrane</keyword>
<feature type="transmembrane region" description="Helical" evidence="2">
    <location>
        <begin position="150"/>
        <end position="167"/>
    </location>
</feature>
<reference evidence="3" key="1">
    <citation type="journal article" date="2014" name="Int. J. Syst. Evol. Microbiol.">
        <title>Complete genome sequence of Corynebacterium casei LMG S-19264T (=DSM 44701T), isolated from a smear-ripened cheese.</title>
        <authorList>
            <consortium name="US DOE Joint Genome Institute (JGI-PGF)"/>
            <person name="Walter F."/>
            <person name="Albersmeier A."/>
            <person name="Kalinowski J."/>
            <person name="Ruckert C."/>
        </authorList>
    </citation>
    <scope>NUCLEOTIDE SEQUENCE</scope>
    <source>
        <strain evidence="3">CGMCC 4.7201</strain>
    </source>
</reference>
<evidence type="ECO:0000256" key="1">
    <source>
        <dbReference type="SAM" id="MobiDB-lite"/>
    </source>
</evidence>
<keyword evidence="2" id="KW-1133">Transmembrane helix</keyword>
<feature type="transmembrane region" description="Helical" evidence="2">
    <location>
        <begin position="367"/>
        <end position="388"/>
    </location>
</feature>
<feature type="transmembrane region" description="Helical" evidence="2">
    <location>
        <begin position="56"/>
        <end position="73"/>
    </location>
</feature>
<feature type="transmembrane region" description="Helical" evidence="2">
    <location>
        <begin position="457"/>
        <end position="479"/>
    </location>
</feature>
<evidence type="ECO:0000256" key="2">
    <source>
        <dbReference type="SAM" id="Phobius"/>
    </source>
</evidence>
<protein>
    <recommendedName>
        <fullName evidence="5">Integral membrane protein</fullName>
    </recommendedName>
</protein>
<proteinExistence type="predicted"/>
<feature type="compositionally biased region" description="Pro residues" evidence="1">
    <location>
        <begin position="221"/>
        <end position="232"/>
    </location>
</feature>
<dbReference type="InterPro" id="IPR029058">
    <property type="entry name" value="AB_hydrolase_fold"/>
</dbReference>